<organism evidence="1 2">
    <name type="scientific">Ditylenchus dipsaci</name>
    <dbReference type="NCBI Taxonomy" id="166011"/>
    <lineage>
        <taxon>Eukaryota</taxon>
        <taxon>Metazoa</taxon>
        <taxon>Ecdysozoa</taxon>
        <taxon>Nematoda</taxon>
        <taxon>Chromadorea</taxon>
        <taxon>Rhabditida</taxon>
        <taxon>Tylenchina</taxon>
        <taxon>Tylenchomorpha</taxon>
        <taxon>Sphaerularioidea</taxon>
        <taxon>Anguinidae</taxon>
        <taxon>Anguininae</taxon>
        <taxon>Ditylenchus</taxon>
    </lineage>
</organism>
<evidence type="ECO:0000313" key="2">
    <source>
        <dbReference type="WBParaSite" id="jg23367"/>
    </source>
</evidence>
<evidence type="ECO:0000313" key="1">
    <source>
        <dbReference type="Proteomes" id="UP000887574"/>
    </source>
</evidence>
<dbReference type="Proteomes" id="UP000887574">
    <property type="component" value="Unplaced"/>
</dbReference>
<dbReference type="WBParaSite" id="jg23367">
    <property type="protein sequence ID" value="jg23367"/>
    <property type="gene ID" value="jg23367"/>
</dbReference>
<dbReference type="AlphaFoldDB" id="A0A915DT33"/>
<accession>A0A915DT33</accession>
<proteinExistence type="predicted"/>
<reference evidence="2" key="1">
    <citation type="submission" date="2022-11" db="UniProtKB">
        <authorList>
            <consortium name="WormBaseParasite"/>
        </authorList>
    </citation>
    <scope>IDENTIFICATION</scope>
</reference>
<keyword evidence="1" id="KW-1185">Reference proteome</keyword>
<name>A0A915DT33_9BILA</name>
<sequence>MLFFAILQSSSAMVIKRRSLSSLPSQQRTVSNAYMDNLLVVESPEFLKQEDKQATYDFPEGVFQFSGAAMEKRSSQHQLPPIDDVAVLDAMRDLCERLRRKRLMNTLEKRANTEDMISFLCSSNKFW</sequence>
<protein>
    <submittedName>
        <fullName evidence="2">Uncharacterized protein</fullName>
    </submittedName>
</protein>